<gene>
    <name evidence="1" type="ORF">Q7C36_020067</name>
</gene>
<evidence type="ECO:0000313" key="2">
    <source>
        <dbReference type="Proteomes" id="UP001187315"/>
    </source>
</evidence>
<protein>
    <submittedName>
        <fullName evidence="1">Uncharacterized protein</fullName>
    </submittedName>
</protein>
<dbReference type="AlphaFoldDB" id="A0AA88LSY7"/>
<dbReference type="EMBL" id="JAVHJS010000021">
    <property type="protein sequence ID" value="KAK2823467.1"/>
    <property type="molecule type" value="Genomic_DNA"/>
</dbReference>
<sequence length="107" mass="11830">MLRYLIKTLLQMNLFSDTLRDSNGTDLYNISSPTFNSSLLDWANFTGFNGKMSEQVIGIAGLSVLMMWGPGNIVFPLKPSPHALTTLLTSLISLCQMRMDADCPRGL</sequence>
<dbReference type="Proteomes" id="UP001187315">
    <property type="component" value="Unassembled WGS sequence"/>
</dbReference>
<organism evidence="1 2">
    <name type="scientific">Tachysurus vachellii</name>
    <name type="common">Darkbarbel catfish</name>
    <name type="synonym">Pelteobagrus vachellii</name>
    <dbReference type="NCBI Taxonomy" id="175792"/>
    <lineage>
        <taxon>Eukaryota</taxon>
        <taxon>Metazoa</taxon>
        <taxon>Chordata</taxon>
        <taxon>Craniata</taxon>
        <taxon>Vertebrata</taxon>
        <taxon>Euteleostomi</taxon>
        <taxon>Actinopterygii</taxon>
        <taxon>Neopterygii</taxon>
        <taxon>Teleostei</taxon>
        <taxon>Ostariophysi</taxon>
        <taxon>Siluriformes</taxon>
        <taxon>Bagridae</taxon>
        <taxon>Tachysurus</taxon>
    </lineage>
</organism>
<name>A0AA88LSY7_TACVA</name>
<evidence type="ECO:0000313" key="1">
    <source>
        <dbReference type="EMBL" id="KAK2823467.1"/>
    </source>
</evidence>
<accession>A0AA88LSY7</accession>
<keyword evidence="2" id="KW-1185">Reference proteome</keyword>
<comment type="caution">
    <text evidence="1">The sequence shown here is derived from an EMBL/GenBank/DDBJ whole genome shotgun (WGS) entry which is preliminary data.</text>
</comment>
<proteinExistence type="predicted"/>
<reference evidence="1" key="1">
    <citation type="submission" date="2023-08" db="EMBL/GenBank/DDBJ databases">
        <title>Pelteobagrus vachellii genome.</title>
        <authorList>
            <person name="Liu H."/>
        </authorList>
    </citation>
    <scope>NUCLEOTIDE SEQUENCE</scope>
    <source>
        <strain evidence="1">PRFRI_2022a</strain>
        <tissue evidence="1">Muscle</tissue>
    </source>
</reference>